<feature type="compositionally biased region" description="Low complexity" evidence="9">
    <location>
        <begin position="241"/>
        <end position="256"/>
    </location>
</feature>
<keyword evidence="5 7" id="KW-0067">ATP-binding</keyword>
<gene>
    <name evidence="11" type="ORF">I316_05031</name>
</gene>
<reference evidence="12" key="2">
    <citation type="submission" date="2013-12" db="EMBL/GenBank/DDBJ databases">
        <title>Evolution of pathogenesis and genome organization in the Tremellales.</title>
        <authorList>
            <person name="Cuomo C."/>
            <person name="Litvintseva A."/>
            <person name="Heitman J."/>
            <person name="Chen Y."/>
            <person name="Sun S."/>
            <person name="Springer D."/>
            <person name="Dromer F."/>
            <person name="Young S."/>
            <person name="Zeng Q."/>
            <person name="Chapman S."/>
            <person name="Gujja S."/>
            <person name="Saif S."/>
            <person name="Birren B."/>
        </authorList>
    </citation>
    <scope>NUCLEOTIDE SEQUENCE [LARGE SCALE GENOMIC DNA]</scope>
    <source>
        <strain evidence="12">BCC8398</strain>
    </source>
</reference>
<feature type="compositionally biased region" description="Low complexity" evidence="9">
    <location>
        <begin position="175"/>
        <end position="202"/>
    </location>
</feature>
<evidence type="ECO:0000259" key="10">
    <source>
        <dbReference type="PROSITE" id="PS50011"/>
    </source>
</evidence>
<feature type="region of interest" description="Disordered" evidence="9">
    <location>
        <begin position="459"/>
        <end position="490"/>
    </location>
</feature>
<dbReference type="InterPro" id="IPR008271">
    <property type="entry name" value="Ser/Thr_kinase_AS"/>
</dbReference>
<evidence type="ECO:0000313" key="12">
    <source>
        <dbReference type="Proteomes" id="UP000092666"/>
    </source>
</evidence>
<feature type="compositionally biased region" description="Low complexity" evidence="9">
    <location>
        <begin position="880"/>
        <end position="899"/>
    </location>
</feature>
<feature type="region of interest" description="Disordered" evidence="9">
    <location>
        <begin position="744"/>
        <end position="787"/>
    </location>
</feature>
<feature type="region of interest" description="Disordered" evidence="9">
    <location>
        <begin position="1"/>
        <end position="101"/>
    </location>
</feature>
<feature type="compositionally biased region" description="Low complexity" evidence="9">
    <location>
        <begin position="15"/>
        <end position="43"/>
    </location>
</feature>
<feature type="cross-link" description="Glycyl lysine isopeptide (Lys-Gly) (interchain with G-Cter in SUMO2)" evidence="8">
    <location>
        <position position="591"/>
    </location>
</feature>
<dbReference type="SUPFAM" id="SSF56112">
    <property type="entry name" value="Protein kinase-like (PK-like)"/>
    <property type="match status" value="1"/>
</dbReference>
<dbReference type="Gene3D" id="1.10.510.10">
    <property type="entry name" value="Transferase(Phosphotransferase) domain 1"/>
    <property type="match status" value="1"/>
</dbReference>
<dbReference type="SMART" id="SM00220">
    <property type="entry name" value="S_TKc"/>
    <property type="match status" value="1"/>
</dbReference>
<feature type="domain" description="Protein kinase" evidence="10">
    <location>
        <begin position="415"/>
        <end position="1020"/>
    </location>
</feature>
<protein>
    <submittedName>
        <fullName evidence="11">Serine/threonine protein kinase</fullName>
    </submittedName>
</protein>
<dbReference type="InterPro" id="IPR030616">
    <property type="entry name" value="Aur-like"/>
</dbReference>
<feature type="region of interest" description="Disordered" evidence="9">
    <location>
        <begin position="134"/>
        <end position="274"/>
    </location>
</feature>
<dbReference type="AlphaFoldDB" id="A0A1B9GQE6"/>
<feature type="binding site" evidence="7">
    <location>
        <begin position="543"/>
        <end position="545"/>
    </location>
    <ligand>
        <name>ATP</name>
        <dbReference type="ChEBI" id="CHEBI:30616"/>
    </ligand>
</feature>
<organism evidence="11 12">
    <name type="scientific">Kwoniella heveanensis BCC8398</name>
    <dbReference type="NCBI Taxonomy" id="1296120"/>
    <lineage>
        <taxon>Eukaryota</taxon>
        <taxon>Fungi</taxon>
        <taxon>Dikarya</taxon>
        <taxon>Basidiomycota</taxon>
        <taxon>Agaricomycotina</taxon>
        <taxon>Tremellomycetes</taxon>
        <taxon>Tremellales</taxon>
        <taxon>Cryptococcaceae</taxon>
        <taxon>Kwoniella</taxon>
    </lineage>
</organism>
<evidence type="ECO:0000256" key="6">
    <source>
        <dbReference type="PIRSR" id="PIRSR630616-1"/>
    </source>
</evidence>
<dbReference type="PANTHER" id="PTHR24350">
    <property type="entry name" value="SERINE/THREONINE-PROTEIN KINASE IAL-RELATED"/>
    <property type="match status" value="1"/>
</dbReference>
<dbReference type="InterPro" id="IPR011009">
    <property type="entry name" value="Kinase-like_dom_sf"/>
</dbReference>
<evidence type="ECO:0000256" key="5">
    <source>
        <dbReference type="ARBA" id="ARBA00022840"/>
    </source>
</evidence>
<dbReference type="GO" id="GO:0004674">
    <property type="term" value="F:protein serine/threonine kinase activity"/>
    <property type="evidence" value="ECO:0007669"/>
    <property type="project" value="UniProtKB-KW"/>
</dbReference>
<keyword evidence="2" id="KW-0808">Transferase</keyword>
<evidence type="ECO:0000256" key="8">
    <source>
        <dbReference type="PIRSR" id="PIRSR630616-3"/>
    </source>
</evidence>
<evidence type="ECO:0000256" key="3">
    <source>
        <dbReference type="ARBA" id="ARBA00022741"/>
    </source>
</evidence>
<feature type="compositionally biased region" description="Basic and acidic residues" evidence="9">
    <location>
        <begin position="905"/>
        <end position="917"/>
    </location>
</feature>
<evidence type="ECO:0000256" key="7">
    <source>
        <dbReference type="PIRSR" id="PIRSR630616-2"/>
    </source>
</evidence>
<reference evidence="11 12" key="1">
    <citation type="submission" date="2013-07" db="EMBL/GenBank/DDBJ databases">
        <title>The Genome Sequence of Cryptococcus heveanensis BCC8398.</title>
        <authorList>
            <consortium name="The Broad Institute Genome Sequencing Platform"/>
            <person name="Cuomo C."/>
            <person name="Litvintseva A."/>
            <person name="Chen Y."/>
            <person name="Heitman J."/>
            <person name="Sun S."/>
            <person name="Springer D."/>
            <person name="Dromer F."/>
            <person name="Young S.K."/>
            <person name="Zeng Q."/>
            <person name="Gargeya S."/>
            <person name="Fitzgerald M."/>
            <person name="Abouelleil A."/>
            <person name="Alvarado L."/>
            <person name="Berlin A.M."/>
            <person name="Chapman S.B."/>
            <person name="Dewar J."/>
            <person name="Goldberg J."/>
            <person name="Griggs A."/>
            <person name="Gujja S."/>
            <person name="Hansen M."/>
            <person name="Howarth C."/>
            <person name="Imamovic A."/>
            <person name="Larimer J."/>
            <person name="McCowan C."/>
            <person name="Murphy C."/>
            <person name="Pearson M."/>
            <person name="Priest M."/>
            <person name="Roberts A."/>
            <person name="Saif S."/>
            <person name="Shea T."/>
            <person name="Sykes S."/>
            <person name="Wortman J."/>
            <person name="Nusbaum C."/>
            <person name="Birren B."/>
        </authorList>
    </citation>
    <scope>NUCLEOTIDE SEQUENCE [LARGE SCALE GENOMIC DNA]</scope>
    <source>
        <strain evidence="11 12">BCC8398</strain>
    </source>
</reference>
<dbReference type="InterPro" id="IPR000719">
    <property type="entry name" value="Prot_kinase_dom"/>
</dbReference>
<dbReference type="PROSITE" id="PS50011">
    <property type="entry name" value="PROTEIN_KINASE_DOM"/>
    <property type="match status" value="1"/>
</dbReference>
<name>A0A1B9GQE6_9TREE</name>
<feature type="compositionally biased region" description="Polar residues" evidence="9">
    <location>
        <begin position="459"/>
        <end position="481"/>
    </location>
</feature>
<keyword evidence="4 11" id="KW-0418">Kinase</keyword>
<evidence type="ECO:0000313" key="11">
    <source>
        <dbReference type="EMBL" id="OCF33290.1"/>
    </source>
</evidence>
<feature type="compositionally biased region" description="Low complexity" evidence="9">
    <location>
        <begin position="213"/>
        <end position="227"/>
    </location>
</feature>
<dbReference type="Pfam" id="PF00069">
    <property type="entry name" value="Pkinase"/>
    <property type="match status" value="1"/>
</dbReference>
<evidence type="ECO:0000256" key="1">
    <source>
        <dbReference type="ARBA" id="ARBA00022527"/>
    </source>
</evidence>
<dbReference type="Proteomes" id="UP000092666">
    <property type="component" value="Unassembled WGS sequence"/>
</dbReference>
<feature type="active site" description="Proton acceptor" evidence="6">
    <location>
        <position position="589"/>
    </location>
</feature>
<keyword evidence="1 11" id="KW-0723">Serine/threonine-protein kinase</keyword>
<sequence length="1030" mass="109680">MSLLRESPSHPILPPASSSTAPASSMTGNRPSTTPRSSTASSRNDLFTTSWQPELPPPRPLGGSTVPVSHSHGESGLASGSIFGGSSGFGHAHTAPSPSRKREVGLKMDFDGLQDEFSGVNREVDEFGVTIPRSGTYQAYPQPKFDKGKISPSPRTSSFFDMPSETITPPPAPRIPTLTTTTGTSSFAPSPLTLSRSSSIRRVPPPLPLNGETSATSSVLSSAAASTGPSRKTSGDEFTDPLSPLHQSPQLPPTSSGGLEGWQPPLPPSSDDIELRLMPNSTYLLGEGRYARVYLASYKRSSRSRKAKGRARDLLGRAGSTSARPAGYQDVEVNEDGDGLVGGSWKLCAAKRLAPDRESQTMGLREAFFLNRLAGASKTTTAQTSSIYSPRGLRPRQRAVSPLRDTYAPERDPSTSALRLDGASYGGRDAKMRKKPRPNGAIYVVKLIAVKEDREGFPSISQTHARSSSDALAETGSSAAISGSGELRRQRSSTIITAHAPLPPNSMTELTHLSSFPSLPSLAQSVRHEQSAPSLSRLVLLLEHAPLGTLDRMLRISPQLVGKALWERWAREGAEALEWVHGKGVVHADVKPGNLLLTTDLHLRLSDFGSSLLIHPSHPPTDGLGLGTLPFSPPELVDPTQTFSFPVDIFALGATLYQCITGREPFRGSRTIEMMHHVRKGGLWAYEEPERLHRVGNDDGVSTSGSPYPSAWRGYPSATSGAGYPSGALPGTAATIGGIVRRGGSLRIPPSHSREHLSAVVEKPRLKRMTSAESIRASDEAGSSESPAGVKLWANWVKSGPAIVAGSSTPSSTVTAGLQGSGGKSGGPGVDAITQLLSDGDEFDLSPTAGISRVSSMRKAQENKLGAPSSSRPQPVRGHSSSSLSGASSTSDSNTNSSPSPYPHSRREPERDREPCHRATVSPPEEPRLQAPTPESTGPNTPAEVASDTEQQYIDAETLLAAAKALHKPYDDDGSPAMIFLDGLERVSEEVRDVLRNMLSPDQRERMSAQQVRERWDELGVGLDEIDEIS</sequence>
<dbReference type="GO" id="GO:0005524">
    <property type="term" value="F:ATP binding"/>
    <property type="evidence" value="ECO:0007669"/>
    <property type="project" value="UniProtKB-KW"/>
</dbReference>
<dbReference type="EMBL" id="KV700126">
    <property type="protein sequence ID" value="OCF33290.1"/>
    <property type="molecule type" value="Genomic_DNA"/>
</dbReference>
<feature type="compositionally biased region" description="Gly residues" evidence="9">
    <location>
        <begin position="819"/>
        <end position="829"/>
    </location>
</feature>
<accession>A0A1B9GQE6</accession>
<evidence type="ECO:0000256" key="9">
    <source>
        <dbReference type="SAM" id="MobiDB-lite"/>
    </source>
</evidence>
<keyword evidence="12" id="KW-1185">Reference proteome</keyword>
<feature type="region of interest" description="Disordered" evidence="9">
    <location>
        <begin position="804"/>
        <end position="951"/>
    </location>
</feature>
<feature type="compositionally biased region" description="Polar residues" evidence="9">
    <location>
        <begin position="806"/>
        <end position="816"/>
    </location>
</feature>
<dbReference type="PROSITE" id="PS00108">
    <property type="entry name" value="PROTEIN_KINASE_ST"/>
    <property type="match status" value="1"/>
</dbReference>
<feature type="region of interest" description="Disordered" evidence="9">
    <location>
        <begin position="406"/>
        <end position="435"/>
    </location>
</feature>
<evidence type="ECO:0000256" key="2">
    <source>
        <dbReference type="ARBA" id="ARBA00022679"/>
    </source>
</evidence>
<keyword evidence="3 7" id="KW-0547">Nucleotide-binding</keyword>
<feature type="binding site" evidence="7">
    <location>
        <position position="607"/>
    </location>
    <ligand>
        <name>ATP</name>
        <dbReference type="ChEBI" id="CHEBI:30616"/>
    </ligand>
</feature>
<proteinExistence type="predicted"/>
<dbReference type="OrthoDB" id="4062651at2759"/>
<dbReference type="STRING" id="1296120.A0A1B9GQE6"/>
<evidence type="ECO:0000256" key="4">
    <source>
        <dbReference type="ARBA" id="ARBA00022777"/>
    </source>
</evidence>